<dbReference type="PANTHER" id="PTHR43155">
    <property type="entry name" value="CYCLIC DI-GMP PHOSPHODIESTERASE PA4108-RELATED"/>
    <property type="match status" value="1"/>
</dbReference>
<proteinExistence type="predicted"/>
<sequence length="429" mass="47131">MLKRIDPTQARIGMFIHKLEGSWFSHPFWKSRFLLTDAVRLEQLHNSDLTGIVIDTEKGRDVDGTLPATPAPTIKSRWRRAPEPDVVQPTGLPGGGGAVAALKARLGLLTPSTIQQEFHRAEQVAEHGARVVSRVFLDMRLRKTVQPELVQPVIEDIFASVQRNPHAFDGLMRCKRDIEYLYRHALATSALMVALGCTLKLHPVQVHQAGTVGLLLDTGLGMLPVNLADYGGDPHLIPANIQREHVQYSYDFILGSNFDPEVARAAYEHHERMDGTGYPQGLKGEDVSLLGRMAAVCDSFDDLVNDLDGSTGLDPASALEKMKADHGAYDPDILIALEQALGIYPIGSVVALRTGRLAMVVDQNVHEPASPRVRTFYSLHLRRQIAPEVIDLAHCFGADAIDRSVNVDTLDVPDLGKMRLRMLATSCAS</sequence>
<feature type="domain" description="HD-GYP" evidence="1">
    <location>
        <begin position="155"/>
        <end position="354"/>
    </location>
</feature>
<evidence type="ECO:0000313" key="2">
    <source>
        <dbReference type="EMBL" id="RVU03515.1"/>
    </source>
</evidence>
<keyword evidence="3" id="KW-1185">Reference proteome</keyword>
<dbReference type="CDD" id="cd00077">
    <property type="entry name" value="HDc"/>
    <property type="match status" value="1"/>
</dbReference>
<dbReference type="Gene3D" id="1.10.3210.10">
    <property type="entry name" value="Hypothetical protein af1432"/>
    <property type="match status" value="1"/>
</dbReference>
<evidence type="ECO:0000313" key="3">
    <source>
        <dbReference type="Proteomes" id="UP000282837"/>
    </source>
</evidence>
<name>A0A3S2Y6R8_9SPHN</name>
<comment type="caution">
    <text evidence="2">The sequence shown here is derived from an EMBL/GenBank/DDBJ whole genome shotgun (WGS) entry which is preliminary data.</text>
</comment>
<accession>A0A3S2Y6R8</accession>
<dbReference type="OrthoDB" id="9802066at2"/>
<dbReference type="InterPro" id="IPR021812">
    <property type="entry name" value="DUF3391"/>
</dbReference>
<dbReference type="EMBL" id="SACO01000014">
    <property type="protein sequence ID" value="RVU03515.1"/>
    <property type="molecule type" value="Genomic_DNA"/>
</dbReference>
<dbReference type="Pfam" id="PF13487">
    <property type="entry name" value="HD_5"/>
    <property type="match status" value="1"/>
</dbReference>
<dbReference type="GO" id="GO:0008081">
    <property type="term" value="F:phosphoric diester hydrolase activity"/>
    <property type="evidence" value="ECO:0007669"/>
    <property type="project" value="UniProtKB-ARBA"/>
</dbReference>
<dbReference type="PANTHER" id="PTHR43155:SF2">
    <property type="entry name" value="CYCLIC DI-GMP PHOSPHODIESTERASE PA4108"/>
    <property type="match status" value="1"/>
</dbReference>
<dbReference type="Pfam" id="PF11871">
    <property type="entry name" value="DUF3391"/>
    <property type="match status" value="1"/>
</dbReference>
<protein>
    <submittedName>
        <fullName evidence="2">HD-GYP domain-containing protein</fullName>
    </submittedName>
</protein>
<dbReference type="RefSeq" id="WP_127711164.1">
    <property type="nucleotide sequence ID" value="NZ_SACO01000014.1"/>
</dbReference>
<dbReference type="AlphaFoldDB" id="A0A3S2Y6R8"/>
<dbReference type="Proteomes" id="UP000282837">
    <property type="component" value="Unassembled WGS sequence"/>
</dbReference>
<dbReference type="SUPFAM" id="SSF109604">
    <property type="entry name" value="HD-domain/PDEase-like"/>
    <property type="match status" value="1"/>
</dbReference>
<gene>
    <name evidence="2" type="ORF">EOE18_15460</name>
</gene>
<evidence type="ECO:0000259" key="1">
    <source>
        <dbReference type="PROSITE" id="PS51832"/>
    </source>
</evidence>
<dbReference type="InterPro" id="IPR003607">
    <property type="entry name" value="HD/PDEase_dom"/>
</dbReference>
<reference evidence="2 3" key="1">
    <citation type="submission" date="2019-01" db="EMBL/GenBank/DDBJ databases">
        <authorList>
            <person name="Chen W.-M."/>
        </authorList>
    </citation>
    <scope>NUCLEOTIDE SEQUENCE [LARGE SCALE GENOMIC DNA]</scope>
    <source>
        <strain evidence="2 3">FSY-9</strain>
    </source>
</reference>
<organism evidence="2 3">
    <name type="scientific">Novosphingobium umbonatum</name>
    <dbReference type="NCBI Taxonomy" id="1908524"/>
    <lineage>
        <taxon>Bacteria</taxon>
        <taxon>Pseudomonadati</taxon>
        <taxon>Pseudomonadota</taxon>
        <taxon>Alphaproteobacteria</taxon>
        <taxon>Sphingomonadales</taxon>
        <taxon>Sphingomonadaceae</taxon>
        <taxon>Novosphingobium</taxon>
    </lineage>
</organism>
<dbReference type="PROSITE" id="PS51832">
    <property type="entry name" value="HD_GYP"/>
    <property type="match status" value="1"/>
</dbReference>
<dbReference type="InterPro" id="IPR037522">
    <property type="entry name" value="HD_GYP_dom"/>
</dbReference>